<name>A0ABQ4MAG9_9BACL</name>
<dbReference type="Proteomes" id="UP000679992">
    <property type="component" value="Unassembled WGS sequence"/>
</dbReference>
<organism evidence="1 2">
    <name type="scientific">Paenibacillus vini</name>
    <dbReference type="NCBI Taxonomy" id="1476024"/>
    <lineage>
        <taxon>Bacteria</taxon>
        <taxon>Bacillati</taxon>
        <taxon>Bacillota</taxon>
        <taxon>Bacilli</taxon>
        <taxon>Bacillales</taxon>
        <taxon>Paenibacillaceae</taxon>
        <taxon>Paenibacillus</taxon>
    </lineage>
</organism>
<dbReference type="EMBL" id="BOSL01000005">
    <property type="protein sequence ID" value="GIP52996.1"/>
    <property type="molecule type" value="Genomic_DNA"/>
</dbReference>
<comment type="caution">
    <text evidence="1">The sequence shown here is derived from an EMBL/GenBank/DDBJ whole genome shotgun (WGS) entry which is preliminary data.</text>
</comment>
<proteinExistence type="predicted"/>
<protein>
    <recommendedName>
        <fullName evidence="3">Secreted protein</fullName>
    </recommendedName>
</protein>
<keyword evidence="2" id="KW-1185">Reference proteome</keyword>
<sequence>MSFTAYAVFGAHAPLAAAFTDGKAAKNVDRNTAKTTKSDKGLNECLLLVIFKPPCFGLSAARHLDMPQVLTVLRFHFISTF</sequence>
<accession>A0ABQ4MAG9</accession>
<evidence type="ECO:0000313" key="2">
    <source>
        <dbReference type="Proteomes" id="UP000679992"/>
    </source>
</evidence>
<gene>
    <name evidence="1" type="ORF">J42TS3_20310</name>
</gene>
<reference evidence="1 2" key="1">
    <citation type="submission" date="2021-03" db="EMBL/GenBank/DDBJ databases">
        <title>Antimicrobial resistance genes in bacteria isolated from Japanese honey, and their potential for conferring macrolide and lincosamide resistance in the American foulbrood pathogen Paenibacillus larvae.</title>
        <authorList>
            <person name="Okamoto M."/>
            <person name="Kumagai M."/>
            <person name="Kanamori H."/>
            <person name="Takamatsu D."/>
        </authorList>
    </citation>
    <scope>NUCLEOTIDE SEQUENCE [LARGE SCALE GENOMIC DNA]</scope>
    <source>
        <strain evidence="1 2">J42TS3</strain>
    </source>
</reference>
<evidence type="ECO:0000313" key="1">
    <source>
        <dbReference type="EMBL" id="GIP52996.1"/>
    </source>
</evidence>
<evidence type="ECO:0008006" key="3">
    <source>
        <dbReference type="Google" id="ProtNLM"/>
    </source>
</evidence>